<proteinExistence type="predicted"/>
<dbReference type="CTD" id="83878"/>
<feature type="compositionally biased region" description="Polar residues" evidence="2">
    <location>
        <begin position="465"/>
        <end position="477"/>
    </location>
</feature>
<dbReference type="Proteomes" id="UP000504627">
    <property type="component" value="Unplaced"/>
</dbReference>
<evidence type="ECO:0000256" key="1">
    <source>
        <dbReference type="SAM" id="Coils"/>
    </source>
</evidence>
<feature type="coiled-coil region" evidence="1">
    <location>
        <begin position="354"/>
        <end position="392"/>
    </location>
</feature>
<dbReference type="PANTHER" id="PTHR23347">
    <property type="entry name" value="COLORECTAL MUTANT CANCER PROTEIN MCC PROTEIN -RELATED"/>
    <property type="match status" value="1"/>
</dbReference>
<dbReference type="InterPro" id="IPR019536">
    <property type="entry name" value="USHBP1_PDZ-bd"/>
</dbReference>
<evidence type="ECO:0000313" key="5">
    <source>
        <dbReference type="RefSeq" id="XP_027586772.2"/>
    </source>
</evidence>
<evidence type="ECO:0000256" key="2">
    <source>
        <dbReference type="SAM" id="MobiDB-lite"/>
    </source>
</evidence>
<accession>A0A6J2HGQ9</accession>
<organism evidence="4 5">
    <name type="scientific">Pipra filicauda</name>
    <name type="common">Wire-tailed manakin</name>
    <dbReference type="NCBI Taxonomy" id="649802"/>
    <lineage>
        <taxon>Eukaryota</taxon>
        <taxon>Metazoa</taxon>
        <taxon>Chordata</taxon>
        <taxon>Craniata</taxon>
        <taxon>Vertebrata</taxon>
        <taxon>Euteleostomi</taxon>
        <taxon>Archelosauria</taxon>
        <taxon>Archosauria</taxon>
        <taxon>Dinosauria</taxon>
        <taxon>Saurischia</taxon>
        <taxon>Theropoda</taxon>
        <taxon>Coelurosauria</taxon>
        <taxon>Aves</taxon>
        <taxon>Neognathae</taxon>
        <taxon>Neoaves</taxon>
        <taxon>Telluraves</taxon>
        <taxon>Australaves</taxon>
        <taxon>Passeriformes</taxon>
        <taxon>Pipridae</taxon>
        <taxon>Pipra</taxon>
    </lineage>
</organism>
<feature type="region of interest" description="Disordered" evidence="2">
    <location>
        <begin position="1"/>
        <end position="62"/>
    </location>
</feature>
<keyword evidence="4" id="KW-1185">Reference proteome</keyword>
<evidence type="ECO:0000313" key="4">
    <source>
        <dbReference type="Proteomes" id="UP000504627"/>
    </source>
</evidence>
<feature type="region of interest" description="Disordered" evidence="2">
    <location>
        <begin position="599"/>
        <end position="638"/>
    </location>
</feature>
<feature type="domain" description="Harmonin-binding protein USHBP1 PDZ-binding" evidence="3">
    <location>
        <begin position="353"/>
        <end position="416"/>
    </location>
</feature>
<protein>
    <submittedName>
        <fullName evidence="5">Usher syndrome type-1C protein-binding protein 1</fullName>
    </submittedName>
</protein>
<gene>
    <name evidence="5" type="primary">USHBP1</name>
</gene>
<feature type="compositionally biased region" description="Low complexity" evidence="2">
    <location>
        <begin position="325"/>
        <end position="340"/>
    </location>
</feature>
<dbReference type="PANTHER" id="PTHR23347:SF5">
    <property type="entry name" value="HARMONIN-BINDING PROTEIN USHBP1"/>
    <property type="match status" value="1"/>
</dbReference>
<dbReference type="RefSeq" id="XP_027586772.2">
    <property type="nucleotide sequence ID" value="XM_027730971.2"/>
</dbReference>
<evidence type="ECO:0000259" key="3">
    <source>
        <dbReference type="Pfam" id="PF10506"/>
    </source>
</evidence>
<sequence length="747" mass="80312">MEKETPVGATPSGPGAGRGTDTPPWSLRPPQLPPGEEEEEDEEGGEDDEEEEAEAGDEEDMVGDAEDILCYEERIAGLLATVARLHQRAERLQRRPGRYRHRHWHRGAPGAATTWPPFISALHCPAGRPTPRHLDGTGTGQEAHSPDLFADLQHAVSSLERAVFSRHRRPPAQPLPGEEWARAAKSLEELSRAPGWAGRVTRRCPAVAAGEEVPAEVAAALARNAALRAAVGRRDEELGQATAALRALRGERDRLQGKVRDLQDALSSLEELGGSGSDAPGVSSPLRLHQDLPQCGDSAQPHGVQPQGIQPHGVQPLRIQPHGMQPLSSQPHSPLSPQPSAGASREQEERLQQLQGCLGRLQEVNRELAAALQECKSEAERLSMELGQHESRSTALRLALRCSERCGGAYAALLDLLQAKVGREDGARGGAASEPSPGHAQGSSPTATEGPQLPGPAEPDGQEESGASSSPGAQSTAAPRGMEEGALREHIRRLRAEQAAVEGSLLDAPAPPGVTRHGQDARARAERALQDARMLLPGWRRPEKAELLQDLAMLKEAMAELRTRLQLAEREKRGLEVLLAGQGPREAALRLVLQHLQWEREGGTRRPPSSSSSSSSSEGDAQIGRGGAAAPRNPPDPERMREELLRTSARTEELRARAQELVLSLEQGSAASRAQQAQSVTVTSDLFQAHSALALAYRGARRKQAAQARRLEAQAGALRRQHSRREQALARRLHSLEQGPAGSETCI</sequence>
<dbReference type="InParanoid" id="A0A6J2HGQ9"/>
<feature type="region of interest" description="Disordered" evidence="2">
    <location>
        <begin position="270"/>
        <end position="352"/>
    </location>
</feature>
<keyword evidence="1" id="KW-0175">Coiled coil</keyword>
<dbReference type="GeneID" id="113993096"/>
<dbReference type="Pfam" id="PF10506">
    <property type="entry name" value="USHBP1_PDZ-bd"/>
    <property type="match status" value="1"/>
</dbReference>
<reference evidence="5" key="1">
    <citation type="submission" date="2025-08" db="UniProtKB">
        <authorList>
            <consortium name="RefSeq"/>
        </authorList>
    </citation>
    <scope>IDENTIFICATION</scope>
    <source>
        <tissue evidence="5">Muscle</tissue>
    </source>
</reference>
<name>A0A6J2HGQ9_9PASS</name>
<dbReference type="AlphaFoldDB" id="A0A6J2HGQ9"/>
<feature type="compositionally biased region" description="Acidic residues" evidence="2">
    <location>
        <begin position="35"/>
        <end position="62"/>
    </location>
</feature>
<feature type="region of interest" description="Disordered" evidence="2">
    <location>
        <begin position="425"/>
        <end position="484"/>
    </location>
</feature>
<dbReference type="InterPro" id="IPR040171">
    <property type="entry name" value="USBP1-like"/>
</dbReference>
<feature type="coiled-coil region" evidence="1">
    <location>
        <begin position="544"/>
        <end position="578"/>
    </location>
</feature>